<keyword evidence="2" id="KW-1185">Reference proteome</keyword>
<reference evidence="1" key="1">
    <citation type="journal article" date="2021" name="New Phytol.">
        <title>Evolutionary innovations through gain and loss of genes in the ectomycorrhizal Boletales.</title>
        <authorList>
            <person name="Wu G."/>
            <person name="Miyauchi S."/>
            <person name="Morin E."/>
            <person name="Kuo A."/>
            <person name="Drula E."/>
            <person name="Varga T."/>
            <person name="Kohler A."/>
            <person name="Feng B."/>
            <person name="Cao Y."/>
            <person name="Lipzen A."/>
            <person name="Daum C."/>
            <person name="Hundley H."/>
            <person name="Pangilinan J."/>
            <person name="Johnson J."/>
            <person name="Barry K."/>
            <person name="LaButti K."/>
            <person name="Ng V."/>
            <person name="Ahrendt S."/>
            <person name="Min B."/>
            <person name="Choi I.G."/>
            <person name="Park H."/>
            <person name="Plett J.M."/>
            <person name="Magnuson J."/>
            <person name="Spatafora J.W."/>
            <person name="Nagy L.G."/>
            <person name="Henrissat B."/>
            <person name="Grigoriev I.V."/>
            <person name="Yang Z.L."/>
            <person name="Xu J."/>
            <person name="Martin F.M."/>
        </authorList>
    </citation>
    <scope>NUCLEOTIDE SEQUENCE</scope>
    <source>
        <strain evidence="1">KUC20120723A-06</strain>
    </source>
</reference>
<dbReference type="Proteomes" id="UP000790709">
    <property type="component" value="Unassembled WGS sequence"/>
</dbReference>
<proteinExistence type="predicted"/>
<name>A0ACB8BVT8_9AGAM</name>
<gene>
    <name evidence="1" type="ORF">BV22DRAFT_1044395</name>
</gene>
<accession>A0ACB8BVT8</accession>
<evidence type="ECO:0000313" key="1">
    <source>
        <dbReference type="EMBL" id="KAH7928733.1"/>
    </source>
</evidence>
<evidence type="ECO:0000313" key="2">
    <source>
        <dbReference type="Proteomes" id="UP000790709"/>
    </source>
</evidence>
<protein>
    <submittedName>
        <fullName evidence="1">Uncharacterized protein</fullName>
    </submittedName>
</protein>
<comment type="caution">
    <text evidence="1">The sequence shown here is derived from an EMBL/GenBank/DDBJ whole genome shotgun (WGS) entry which is preliminary data.</text>
</comment>
<dbReference type="EMBL" id="MU266349">
    <property type="protein sequence ID" value="KAH7928733.1"/>
    <property type="molecule type" value="Genomic_DNA"/>
</dbReference>
<organism evidence="1 2">
    <name type="scientific">Leucogyrophana mollusca</name>
    <dbReference type="NCBI Taxonomy" id="85980"/>
    <lineage>
        <taxon>Eukaryota</taxon>
        <taxon>Fungi</taxon>
        <taxon>Dikarya</taxon>
        <taxon>Basidiomycota</taxon>
        <taxon>Agaricomycotina</taxon>
        <taxon>Agaricomycetes</taxon>
        <taxon>Agaricomycetidae</taxon>
        <taxon>Boletales</taxon>
        <taxon>Boletales incertae sedis</taxon>
        <taxon>Leucogyrophana</taxon>
    </lineage>
</organism>
<sequence length="118" mass="12791">MPGDMESSEGKIEFSLTVVGATGLTSSDDTSFYIVVEVDGKQGRTAELAPSPQSTIEWNACFTLRADKASYIALRLYECWMLPGQLKGDKPIWESKATVEQLLGCGSKFTSAHPSLLP</sequence>